<evidence type="ECO:0000256" key="5">
    <source>
        <dbReference type="ARBA" id="ARBA00008819"/>
    </source>
</evidence>
<feature type="binding site" evidence="10 12">
    <location>
        <begin position="154"/>
        <end position="155"/>
    </location>
    <ligand>
        <name>substrate</name>
    </ligand>
</feature>
<keyword evidence="6 13" id="KW-0479">Metal-binding</keyword>
<feature type="domain" description="Metalloenzyme" evidence="14">
    <location>
        <begin position="6"/>
        <end position="529"/>
    </location>
</feature>
<feature type="binding site" evidence="13">
    <location>
        <position position="489"/>
    </location>
    <ligand>
        <name>Mn(2+)</name>
        <dbReference type="ChEBI" id="CHEBI:29035"/>
        <label>1</label>
    </ligand>
</feature>
<dbReference type="GO" id="GO:0006007">
    <property type="term" value="P:glucose catabolic process"/>
    <property type="evidence" value="ECO:0007669"/>
    <property type="project" value="InterPro"/>
</dbReference>
<feature type="binding site" evidence="13">
    <location>
        <position position="470"/>
    </location>
    <ligand>
        <name>Mn(2+)</name>
        <dbReference type="ChEBI" id="CHEBI:29035"/>
        <label>2</label>
    </ligand>
</feature>
<evidence type="ECO:0000256" key="13">
    <source>
        <dbReference type="PIRSR" id="PIRSR001492-3"/>
    </source>
</evidence>
<reference evidence="16 17" key="1">
    <citation type="journal article" date="2015" name="Nature">
        <title>rRNA introns, odd ribosomes, and small enigmatic genomes across a large radiation of phyla.</title>
        <authorList>
            <person name="Brown C.T."/>
            <person name="Hug L.A."/>
            <person name="Thomas B.C."/>
            <person name="Sharon I."/>
            <person name="Castelle C.J."/>
            <person name="Singh A."/>
            <person name="Wilkins M.J."/>
            <person name="Williams K.H."/>
            <person name="Banfield J.F."/>
        </authorList>
    </citation>
    <scope>NUCLEOTIDE SEQUENCE [LARGE SCALE GENOMIC DNA]</scope>
</reference>
<evidence type="ECO:0000259" key="15">
    <source>
        <dbReference type="Pfam" id="PF06415"/>
    </source>
</evidence>
<dbReference type="PANTHER" id="PTHR31637:SF0">
    <property type="entry name" value="2,3-BISPHOSPHOGLYCERATE-INDEPENDENT PHOSPHOGLYCERATE MUTASE"/>
    <property type="match status" value="1"/>
</dbReference>
<dbReference type="GO" id="GO:0004619">
    <property type="term" value="F:phosphoglycerate mutase activity"/>
    <property type="evidence" value="ECO:0007669"/>
    <property type="project" value="UniProtKB-UniRule"/>
</dbReference>
<evidence type="ECO:0000259" key="14">
    <source>
        <dbReference type="Pfam" id="PF01676"/>
    </source>
</evidence>
<comment type="caution">
    <text evidence="16">The sequence shown here is derived from an EMBL/GenBank/DDBJ whole genome shotgun (WGS) entry which is preliminary data.</text>
</comment>
<feature type="binding site" evidence="13">
    <location>
        <position position="13"/>
    </location>
    <ligand>
        <name>Mn(2+)</name>
        <dbReference type="ChEBI" id="CHEBI:29035"/>
        <label>2</label>
    </ligand>
</feature>
<dbReference type="GO" id="GO:0006096">
    <property type="term" value="P:glycolytic process"/>
    <property type="evidence" value="ECO:0007669"/>
    <property type="project" value="UniProtKB-UniRule"/>
</dbReference>
<dbReference type="GO" id="GO:0005829">
    <property type="term" value="C:cytosol"/>
    <property type="evidence" value="ECO:0007669"/>
    <property type="project" value="TreeGrafter"/>
</dbReference>
<dbReference type="AlphaFoldDB" id="A0A0G1CFW1"/>
<keyword evidence="7 10" id="KW-0324">Glycolysis</keyword>
<feature type="binding site" evidence="10 12">
    <location>
        <position position="186"/>
    </location>
    <ligand>
        <name>substrate</name>
    </ligand>
</feature>
<feature type="binding site" evidence="10 12">
    <location>
        <position position="124"/>
    </location>
    <ligand>
        <name>substrate</name>
    </ligand>
</feature>
<evidence type="ECO:0000256" key="10">
    <source>
        <dbReference type="HAMAP-Rule" id="MF_01038"/>
    </source>
</evidence>
<feature type="binding site" evidence="10 12">
    <location>
        <position position="362"/>
    </location>
    <ligand>
        <name>substrate</name>
    </ligand>
</feature>
<dbReference type="EMBL" id="LCFB01000015">
    <property type="protein sequence ID" value="KKS84680.1"/>
    <property type="molecule type" value="Genomic_DNA"/>
</dbReference>
<dbReference type="CDD" id="cd16010">
    <property type="entry name" value="iPGM"/>
    <property type="match status" value="1"/>
</dbReference>
<evidence type="ECO:0000256" key="4">
    <source>
        <dbReference type="ARBA" id="ARBA00004798"/>
    </source>
</evidence>
<dbReference type="Gene3D" id="3.40.720.10">
    <property type="entry name" value="Alkaline Phosphatase, subunit A"/>
    <property type="match status" value="1"/>
</dbReference>
<keyword evidence="8 13" id="KW-0464">Manganese</keyword>
<feature type="binding site" evidence="13">
    <location>
        <position position="433"/>
    </location>
    <ligand>
        <name>Mn(2+)</name>
        <dbReference type="ChEBI" id="CHEBI:29035"/>
        <label>1</label>
    </ligand>
</feature>
<evidence type="ECO:0000256" key="2">
    <source>
        <dbReference type="ARBA" id="ARBA00001936"/>
    </source>
</evidence>
<dbReference type="PANTHER" id="PTHR31637">
    <property type="entry name" value="2,3-BISPHOSPHOGLYCERATE-INDEPENDENT PHOSPHOGLYCERATE MUTASE"/>
    <property type="match status" value="1"/>
</dbReference>
<evidence type="ECO:0000256" key="7">
    <source>
        <dbReference type="ARBA" id="ARBA00023152"/>
    </source>
</evidence>
<dbReference type="InterPro" id="IPR011258">
    <property type="entry name" value="BPG-indep_PGM_N"/>
</dbReference>
<dbReference type="Pfam" id="PF01676">
    <property type="entry name" value="Metalloenzyme"/>
    <property type="match status" value="1"/>
</dbReference>
<evidence type="ECO:0000256" key="1">
    <source>
        <dbReference type="ARBA" id="ARBA00000370"/>
    </source>
</evidence>
<dbReference type="UniPathway" id="UPA00109">
    <property type="reaction ID" value="UER00186"/>
</dbReference>
<dbReference type="STRING" id="1618436.UV59_C0015G0003"/>
<evidence type="ECO:0000256" key="12">
    <source>
        <dbReference type="PIRSR" id="PIRSR001492-2"/>
    </source>
</evidence>
<dbReference type="NCBIfam" id="TIGR01307">
    <property type="entry name" value="pgm_bpd_ind"/>
    <property type="match status" value="1"/>
</dbReference>
<dbReference type="PIRSF" id="PIRSF001492">
    <property type="entry name" value="IPGAM"/>
    <property type="match status" value="1"/>
</dbReference>
<dbReference type="GO" id="GO:0030145">
    <property type="term" value="F:manganese ion binding"/>
    <property type="evidence" value="ECO:0007669"/>
    <property type="project" value="InterPro"/>
</dbReference>
<dbReference type="SUPFAM" id="SSF53649">
    <property type="entry name" value="Alkaline phosphatase-like"/>
    <property type="match status" value="1"/>
</dbReference>
<feature type="binding site" evidence="13">
    <location>
        <position position="471"/>
    </location>
    <ligand>
        <name>Mn(2+)</name>
        <dbReference type="ChEBI" id="CHEBI:29035"/>
        <label>2</label>
    </ligand>
</feature>
<evidence type="ECO:0000256" key="3">
    <source>
        <dbReference type="ARBA" id="ARBA00002315"/>
    </source>
</evidence>
<feature type="binding site" evidence="10 12">
    <location>
        <begin position="261"/>
        <end position="264"/>
    </location>
    <ligand>
        <name>substrate</name>
    </ligand>
</feature>
<evidence type="ECO:0000256" key="6">
    <source>
        <dbReference type="ARBA" id="ARBA00022723"/>
    </source>
</evidence>
<gene>
    <name evidence="10" type="primary">gpmI</name>
    <name evidence="16" type="ORF">UV59_C0015G0003</name>
</gene>
<dbReference type="Proteomes" id="UP000034543">
    <property type="component" value="Unassembled WGS sequence"/>
</dbReference>
<name>A0A0G1CFW1_9BACT</name>
<comment type="pathway">
    <text evidence="4 10">Carbohydrate degradation; glycolysis; pyruvate from D-glyceraldehyde 3-phosphate: step 3/5.</text>
</comment>
<dbReference type="InterPro" id="IPR006124">
    <property type="entry name" value="Metalloenzyme"/>
</dbReference>
<evidence type="ECO:0000256" key="8">
    <source>
        <dbReference type="ARBA" id="ARBA00023211"/>
    </source>
</evidence>
<dbReference type="Gene3D" id="3.40.1450.10">
    <property type="entry name" value="BPG-independent phosphoglycerate mutase, domain B"/>
    <property type="match status" value="1"/>
</dbReference>
<organism evidence="16 17">
    <name type="scientific">Candidatus Gottesmanbacteria bacterium GW2011_GWA1_43_11</name>
    <dbReference type="NCBI Taxonomy" id="1618436"/>
    <lineage>
        <taxon>Bacteria</taxon>
        <taxon>Candidatus Gottesmaniibacteriota</taxon>
    </lineage>
</organism>
<sequence>MFTKRPVVLLILDGWGLAPPGPGNAISQARLAHLPRLWTSFPHTTLQASGNSVGLPRGEDGNTETGHLNLGAGRVVYQDLPRINMAIADTSFYRNKAFLQAVAHAQKYNSAVHLLGLVGAGGVHSNMEHLLALLQLMKNQQFHRVYLHLVTDGRDSPPKSALTYVAQVEDEIGRVSVGKIASVSGRYFAMDRDQRWERTEKVYRALTEGIGLTAMSAQNAVQQAYEQKILDEFIEPTLIHTPQEEPHLIKNNDALVFFNYRIDRPRQLTKAFVLADFTTSTAAAGYDPYAVKYHKKHTQIITPVTPFVRKKLLTNLLCVTMTEYEKNLACCVAFPPLPVEQPLGEVIASANLRQLRLAETEKERFVTYYFNGLRETPFRGEERIIVPSAKVATYDLYPQMSAHEITEVFLHKLSDTNYDFFVINLANPDMVGHTGVISAAVTACEVVDDCIGKITEAVLGKNGACVIVSDHGNVEEMIDPVTGGIDTEHSAYPVPFICVSKEMQNQALELPSGMLADVAPTCLILMGLQIPGCMTGRNLLTLNHELH</sequence>
<keyword evidence="9 10" id="KW-0413">Isomerase</keyword>
<comment type="caution">
    <text evidence="10">Lacks conserved residue(s) required for the propagation of feature annotation.</text>
</comment>
<feature type="binding site" evidence="13">
    <location>
        <position position="429"/>
    </location>
    <ligand>
        <name>Mn(2+)</name>
        <dbReference type="ChEBI" id="CHEBI:29035"/>
        <label>1</label>
    </ligand>
</feature>
<accession>A0A0G1CFW1</accession>
<evidence type="ECO:0000256" key="9">
    <source>
        <dbReference type="ARBA" id="ARBA00023235"/>
    </source>
</evidence>
<dbReference type="Pfam" id="PF06415">
    <property type="entry name" value="iPGM_N"/>
    <property type="match status" value="1"/>
</dbReference>
<comment type="function">
    <text evidence="3 10">Catalyzes the interconversion of 2-phosphoglycerate and 3-phosphoglycerate.</text>
</comment>
<comment type="subunit">
    <text evidence="10">Monomer.</text>
</comment>
<dbReference type="EC" id="5.4.2.12" evidence="10 11"/>
<evidence type="ECO:0000313" key="16">
    <source>
        <dbReference type="EMBL" id="KKS84680.1"/>
    </source>
</evidence>
<evidence type="ECO:0000313" key="17">
    <source>
        <dbReference type="Proteomes" id="UP000034543"/>
    </source>
</evidence>
<proteinExistence type="inferred from homology"/>
<dbReference type="FunFam" id="3.40.1450.10:FF:000002">
    <property type="entry name" value="2,3-bisphosphoglycerate-independent phosphoglycerate mutase"/>
    <property type="match status" value="1"/>
</dbReference>
<dbReference type="PATRIC" id="fig|1618436.3.peg.803"/>
<protein>
    <recommendedName>
        <fullName evidence="10 11">2,3-bisphosphoglycerate-independent phosphoglycerate mutase</fullName>
        <shortName evidence="10">BPG-independent PGAM</shortName>
        <shortName evidence="10">Phosphoglyceromutase</shortName>
        <shortName evidence="10">iPGM</shortName>
        <ecNumber evidence="10 11">5.4.2.12</ecNumber>
    </recommendedName>
</protein>
<dbReference type="SUPFAM" id="SSF64158">
    <property type="entry name" value="2,3-Bisphosphoglycerate-independent phosphoglycerate mutase, substrate-binding domain"/>
    <property type="match status" value="1"/>
</dbReference>
<feature type="domain" description="BPG-independent PGAM N-terminal" evidence="15">
    <location>
        <begin position="83"/>
        <end position="325"/>
    </location>
</feature>
<evidence type="ECO:0000256" key="11">
    <source>
        <dbReference type="NCBIfam" id="TIGR01307"/>
    </source>
</evidence>
<dbReference type="InterPro" id="IPR036646">
    <property type="entry name" value="PGAM_B_sf"/>
</dbReference>
<feature type="binding site" evidence="10 12">
    <location>
        <position position="192"/>
    </location>
    <ligand>
        <name>substrate</name>
    </ligand>
</feature>
<dbReference type="HAMAP" id="MF_01038">
    <property type="entry name" value="GpmI"/>
    <property type="match status" value="1"/>
</dbReference>
<comment type="catalytic activity">
    <reaction evidence="1 10">
        <text>(2R)-2-phosphoglycerate = (2R)-3-phosphoglycerate</text>
        <dbReference type="Rhea" id="RHEA:15901"/>
        <dbReference type="ChEBI" id="CHEBI:58272"/>
        <dbReference type="ChEBI" id="CHEBI:58289"/>
        <dbReference type="EC" id="5.4.2.12"/>
    </reaction>
</comment>
<dbReference type="InterPro" id="IPR005995">
    <property type="entry name" value="Pgm_bpd_ind"/>
</dbReference>
<comment type="cofactor">
    <cofactor evidence="2">
        <name>Mn(2+)</name>
        <dbReference type="ChEBI" id="CHEBI:29035"/>
    </cofactor>
</comment>
<comment type="similarity">
    <text evidence="5 10">Belongs to the BPG-independent phosphoglycerate mutase family.</text>
</comment>
<dbReference type="InterPro" id="IPR017850">
    <property type="entry name" value="Alkaline_phosphatase_core_sf"/>
</dbReference>